<proteinExistence type="inferred from homology"/>
<dbReference type="GO" id="GO:0070476">
    <property type="term" value="P:rRNA (guanine-N7)-methylation"/>
    <property type="evidence" value="ECO:0007669"/>
    <property type="project" value="TreeGrafter"/>
</dbReference>
<dbReference type="FunCoup" id="A0A316YR47">
    <property type="interactions" value="438"/>
</dbReference>
<evidence type="ECO:0000313" key="2">
    <source>
        <dbReference type="EMBL" id="PWN90235.1"/>
    </source>
</evidence>
<dbReference type="Gene3D" id="2.20.25.10">
    <property type="match status" value="1"/>
</dbReference>
<dbReference type="AlphaFoldDB" id="A0A316YR47"/>
<keyword evidence="3" id="KW-1185">Reference proteome</keyword>
<dbReference type="SUPFAM" id="SSF158997">
    <property type="entry name" value="Trm112p-like"/>
    <property type="match status" value="1"/>
</dbReference>
<dbReference type="STRING" id="215250.A0A316YR47"/>
<dbReference type="RefSeq" id="XP_025377433.1">
    <property type="nucleotide sequence ID" value="XM_025524998.1"/>
</dbReference>
<sequence length="133" mass="14997">MRLITHNLLACHARTCTQTSNNFPLRFEQITKLELIEADFNEAFVRGFLPKVDWDALVSAARSLGSDVGEGLPKSAPDLDDPMLDQELLKKVHHVLLEMHIVEGQMLCPNCSHVFQIRNGIPNMLLAEHELAR</sequence>
<comment type="similarity">
    <text evidence="1">Belongs to the TRM112 family.</text>
</comment>
<dbReference type="EMBL" id="KZ819636">
    <property type="protein sequence ID" value="PWN90235.1"/>
    <property type="molecule type" value="Genomic_DNA"/>
</dbReference>
<dbReference type="PANTHER" id="PTHR12773">
    <property type="entry name" value="UPF0315 PROTEIN-RELATED"/>
    <property type="match status" value="1"/>
</dbReference>
<dbReference type="Proteomes" id="UP000245768">
    <property type="component" value="Unassembled WGS sequence"/>
</dbReference>
<evidence type="ECO:0000256" key="1">
    <source>
        <dbReference type="ARBA" id="ARBA00007980"/>
    </source>
</evidence>
<dbReference type="Pfam" id="PF03966">
    <property type="entry name" value="Trm112p"/>
    <property type="match status" value="1"/>
</dbReference>
<dbReference type="InterPro" id="IPR005651">
    <property type="entry name" value="Trm112-like"/>
</dbReference>
<accession>A0A316YR47</accession>
<protein>
    <submittedName>
        <fullName evidence="2">Trm112p-domain-containing protein</fullName>
    </submittedName>
</protein>
<evidence type="ECO:0000313" key="3">
    <source>
        <dbReference type="Proteomes" id="UP000245768"/>
    </source>
</evidence>
<dbReference type="PANTHER" id="PTHR12773:SF0">
    <property type="entry name" value="MULTIFUNCTIONAL METHYLTRANSFERASE SUBUNIT TRM112-LIKE PROTEIN"/>
    <property type="match status" value="1"/>
</dbReference>
<dbReference type="InterPro" id="IPR039127">
    <property type="entry name" value="Trm112"/>
</dbReference>
<dbReference type="InParanoid" id="A0A316YR47"/>
<dbReference type="OrthoDB" id="2187549at2759"/>
<dbReference type="CDD" id="cd21089">
    <property type="entry name" value="Trm112-like"/>
    <property type="match status" value="1"/>
</dbReference>
<dbReference type="GeneID" id="37046914"/>
<organism evidence="2 3">
    <name type="scientific">Acaromyces ingoldii</name>
    <dbReference type="NCBI Taxonomy" id="215250"/>
    <lineage>
        <taxon>Eukaryota</taxon>
        <taxon>Fungi</taxon>
        <taxon>Dikarya</taxon>
        <taxon>Basidiomycota</taxon>
        <taxon>Ustilaginomycotina</taxon>
        <taxon>Exobasidiomycetes</taxon>
        <taxon>Exobasidiales</taxon>
        <taxon>Cryptobasidiaceae</taxon>
        <taxon>Acaromyces</taxon>
    </lineage>
</organism>
<dbReference type="GO" id="GO:0046982">
    <property type="term" value="F:protein heterodimerization activity"/>
    <property type="evidence" value="ECO:0007669"/>
    <property type="project" value="InterPro"/>
</dbReference>
<dbReference type="GO" id="GO:0030488">
    <property type="term" value="P:tRNA methylation"/>
    <property type="evidence" value="ECO:0007669"/>
    <property type="project" value="TreeGrafter"/>
</dbReference>
<gene>
    <name evidence="2" type="ORF">FA10DRAFT_301507</name>
</gene>
<name>A0A316YR47_9BASI</name>
<reference evidence="2 3" key="1">
    <citation type="journal article" date="2018" name="Mol. Biol. Evol.">
        <title>Broad Genomic Sampling Reveals a Smut Pathogenic Ancestry of the Fungal Clade Ustilaginomycotina.</title>
        <authorList>
            <person name="Kijpornyongpan T."/>
            <person name="Mondo S.J."/>
            <person name="Barry K."/>
            <person name="Sandor L."/>
            <person name="Lee J."/>
            <person name="Lipzen A."/>
            <person name="Pangilinan J."/>
            <person name="LaButti K."/>
            <person name="Hainaut M."/>
            <person name="Henrissat B."/>
            <person name="Grigoriev I.V."/>
            <person name="Spatafora J.W."/>
            <person name="Aime M.C."/>
        </authorList>
    </citation>
    <scope>NUCLEOTIDE SEQUENCE [LARGE SCALE GENOMIC DNA]</scope>
    <source>
        <strain evidence="2 3">MCA 4198</strain>
    </source>
</reference>